<comment type="function">
    <text evidence="7">Single strand-specific metallo-endoribonuclease involved in late-stage 70S ribosome quality control and in maturation of the 3' terminus of the 16S rRNA.</text>
</comment>
<dbReference type="PANTHER" id="PTHR46986:SF1">
    <property type="entry name" value="ENDORIBONUCLEASE YBEY, CHLOROPLASTIC"/>
    <property type="match status" value="1"/>
</dbReference>
<keyword evidence="3 7" id="KW-0479">Metal-binding</keyword>
<reference evidence="9 10" key="1">
    <citation type="submission" date="2017-08" db="EMBL/GenBank/DDBJ databases">
        <title>Draft Genome Sequence of Loktanella cinnabarina Strain XM1, Isolated from Coastal Surface Water.</title>
        <authorList>
            <person name="Ma R."/>
            <person name="Wang J."/>
            <person name="Wang Q."/>
            <person name="Ma Z."/>
            <person name="Li J."/>
            <person name="Chen L."/>
        </authorList>
    </citation>
    <scope>NUCLEOTIDE SEQUENCE [LARGE SCALE GENOMIC DNA]</scope>
    <source>
        <strain evidence="9 10">XM1</strain>
    </source>
</reference>
<gene>
    <name evidence="7 9" type="primary">ybeY</name>
    <name evidence="9" type="ORF">CJ301_13665</name>
</gene>
<comment type="subcellular location">
    <subcellularLocation>
        <location evidence="7">Cytoplasm</location>
    </subcellularLocation>
</comment>
<dbReference type="GO" id="GO:0008270">
    <property type="term" value="F:zinc ion binding"/>
    <property type="evidence" value="ECO:0007669"/>
    <property type="project" value="UniProtKB-UniRule"/>
</dbReference>
<keyword evidence="7" id="KW-0963">Cytoplasm</keyword>
<evidence type="ECO:0000256" key="6">
    <source>
        <dbReference type="ARBA" id="ARBA00022833"/>
    </source>
</evidence>
<dbReference type="SUPFAM" id="SSF55486">
    <property type="entry name" value="Metalloproteases ('zincins'), catalytic domain"/>
    <property type="match status" value="1"/>
</dbReference>
<dbReference type="Pfam" id="PF02130">
    <property type="entry name" value="YbeY"/>
    <property type="match status" value="1"/>
</dbReference>
<dbReference type="InterPro" id="IPR020549">
    <property type="entry name" value="YbeY_CS"/>
</dbReference>
<keyword evidence="2 7" id="KW-0540">Nuclease</keyword>
<comment type="cofactor">
    <cofactor evidence="7">
        <name>Zn(2+)</name>
        <dbReference type="ChEBI" id="CHEBI:29105"/>
    </cofactor>
    <text evidence="7">Binds 1 zinc ion.</text>
</comment>
<dbReference type="PANTHER" id="PTHR46986">
    <property type="entry name" value="ENDORIBONUCLEASE YBEY, CHLOROPLASTIC"/>
    <property type="match status" value="1"/>
</dbReference>
<evidence type="ECO:0000256" key="7">
    <source>
        <dbReference type="HAMAP-Rule" id="MF_00009"/>
    </source>
</evidence>
<evidence type="ECO:0000256" key="3">
    <source>
        <dbReference type="ARBA" id="ARBA00022723"/>
    </source>
</evidence>
<organism evidence="9 10">
    <name type="scientific">Limimaricola cinnabarinus</name>
    <dbReference type="NCBI Taxonomy" id="1125964"/>
    <lineage>
        <taxon>Bacteria</taxon>
        <taxon>Pseudomonadati</taxon>
        <taxon>Pseudomonadota</taxon>
        <taxon>Alphaproteobacteria</taxon>
        <taxon>Rhodobacterales</taxon>
        <taxon>Paracoccaceae</taxon>
        <taxon>Limimaricola</taxon>
    </lineage>
</organism>
<comment type="caution">
    <text evidence="9">The sequence shown here is derived from an EMBL/GenBank/DDBJ whole genome shotgun (WGS) entry which is preliminary data.</text>
</comment>
<dbReference type="InterPro" id="IPR023091">
    <property type="entry name" value="MetalPrtase_cat_dom_sf_prd"/>
</dbReference>
<sequence length="189" mass="20221">MAPRSPARPPLVDCLIEDHRWEQVDLEALAETACAAALEGIGLDPAAFEISLLGCSDARIADLNADFRGKPKPTNVLSWPSEERGAARPGDRPKAPRRDPMGPTELGDIAIAWETCTREAQAGGRTTADHVTHLLVHGTLHLLGYDHETDPDAALMEGLETEILGKMGVADPYATEVTAAPEGDDGRRV</sequence>
<dbReference type="NCBIfam" id="TIGR00043">
    <property type="entry name" value="rRNA maturation RNase YbeY"/>
    <property type="match status" value="1"/>
</dbReference>
<dbReference type="InterPro" id="IPR002036">
    <property type="entry name" value="YbeY"/>
</dbReference>
<dbReference type="RefSeq" id="WP_099277946.1">
    <property type="nucleotide sequence ID" value="NZ_KZ304965.1"/>
</dbReference>
<evidence type="ECO:0000256" key="5">
    <source>
        <dbReference type="ARBA" id="ARBA00022801"/>
    </source>
</evidence>
<feature type="binding site" evidence="7">
    <location>
        <position position="141"/>
    </location>
    <ligand>
        <name>Zn(2+)</name>
        <dbReference type="ChEBI" id="CHEBI:29105"/>
        <note>catalytic</note>
    </ligand>
</feature>
<feature type="compositionally biased region" description="Basic and acidic residues" evidence="8">
    <location>
        <begin position="81"/>
        <end position="100"/>
    </location>
</feature>
<dbReference type="GO" id="GO:0005737">
    <property type="term" value="C:cytoplasm"/>
    <property type="evidence" value="ECO:0007669"/>
    <property type="project" value="UniProtKB-SubCell"/>
</dbReference>
<keyword evidence="7" id="KW-0690">Ribosome biogenesis</keyword>
<protein>
    <recommendedName>
        <fullName evidence="7">Endoribonuclease YbeY</fullName>
        <ecNumber evidence="7">3.1.-.-</ecNumber>
    </recommendedName>
</protein>
<comment type="similarity">
    <text evidence="1 7">Belongs to the endoribonuclease YbeY family.</text>
</comment>
<feature type="binding site" evidence="7">
    <location>
        <position position="147"/>
    </location>
    <ligand>
        <name>Zn(2+)</name>
        <dbReference type="ChEBI" id="CHEBI:29105"/>
        <note>catalytic</note>
    </ligand>
</feature>
<evidence type="ECO:0000256" key="2">
    <source>
        <dbReference type="ARBA" id="ARBA00022722"/>
    </source>
</evidence>
<dbReference type="HAMAP" id="MF_00009">
    <property type="entry name" value="Endoribonucl_YbeY"/>
    <property type="match status" value="1"/>
</dbReference>
<accession>A0A2G1ME69</accession>
<keyword evidence="5 7" id="KW-0378">Hydrolase</keyword>
<dbReference type="GO" id="GO:0004222">
    <property type="term" value="F:metalloendopeptidase activity"/>
    <property type="evidence" value="ECO:0007669"/>
    <property type="project" value="InterPro"/>
</dbReference>
<evidence type="ECO:0000256" key="8">
    <source>
        <dbReference type="SAM" id="MobiDB-lite"/>
    </source>
</evidence>
<keyword evidence="6 7" id="KW-0862">Zinc</keyword>
<evidence type="ECO:0000313" key="10">
    <source>
        <dbReference type="Proteomes" id="UP000221860"/>
    </source>
</evidence>
<dbReference type="EMBL" id="NQWH01000022">
    <property type="protein sequence ID" value="PHP27026.1"/>
    <property type="molecule type" value="Genomic_DNA"/>
</dbReference>
<dbReference type="PROSITE" id="PS01306">
    <property type="entry name" value="UPF0054"/>
    <property type="match status" value="1"/>
</dbReference>
<keyword evidence="10" id="KW-1185">Reference proteome</keyword>
<keyword evidence="7" id="KW-0698">rRNA processing</keyword>
<dbReference type="OrthoDB" id="9807740at2"/>
<dbReference type="GO" id="GO:0006364">
    <property type="term" value="P:rRNA processing"/>
    <property type="evidence" value="ECO:0007669"/>
    <property type="project" value="UniProtKB-UniRule"/>
</dbReference>
<feature type="region of interest" description="Disordered" evidence="8">
    <location>
        <begin position="71"/>
        <end position="104"/>
    </location>
</feature>
<name>A0A2G1ME69_9RHOB</name>
<proteinExistence type="inferred from homology"/>
<feature type="binding site" evidence="7">
    <location>
        <position position="137"/>
    </location>
    <ligand>
        <name>Zn(2+)</name>
        <dbReference type="ChEBI" id="CHEBI:29105"/>
        <note>catalytic</note>
    </ligand>
</feature>
<dbReference type="EC" id="3.1.-.-" evidence="7"/>
<dbReference type="Proteomes" id="UP000221860">
    <property type="component" value="Unassembled WGS sequence"/>
</dbReference>
<keyword evidence="4 7" id="KW-0255">Endonuclease</keyword>
<dbReference type="GO" id="GO:0004521">
    <property type="term" value="F:RNA endonuclease activity"/>
    <property type="evidence" value="ECO:0007669"/>
    <property type="project" value="UniProtKB-UniRule"/>
</dbReference>
<evidence type="ECO:0000256" key="4">
    <source>
        <dbReference type="ARBA" id="ARBA00022759"/>
    </source>
</evidence>
<evidence type="ECO:0000313" key="9">
    <source>
        <dbReference type="EMBL" id="PHP27026.1"/>
    </source>
</evidence>
<evidence type="ECO:0000256" key="1">
    <source>
        <dbReference type="ARBA" id="ARBA00010875"/>
    </source>
</evidence>
<dbReference type="Gene3D" id="3.40.390.30">
    <property type="entry name" value="Metalloproteases ('zincins'), catalytic domain"/>
    <property type="match status" value="1"/>
</dbReference>
<dbReference type="AlphaFoldDB" id="A0A2G1ME69"/>